<evidence type="ECO:0000313" key="5">
    <source>
        <dbReference type="EMBL" id="SFS46354.1"/>
    </source>
</evidence>
<dbReference type="InterPro" id="IPR036390">
    <property type="entry name" value="WH_DNA-bd_sf"/>
</dbReference>
<feature type="domain" description="HTH marR-type" evidence="4">
    <location>
        <begin position="8"/>
        <end position="142"/>
    </location>
</feature>
<keyword evidence="6" id="KW-1185">Reference proteome</keyword>
<dbReference type="PANTHER" id="PTHR33164:SF43">
    <property type="entry name" value="HTH-TYPE TRANSCRIPTIONAL REPRESSOR YETL"/>
    <property type="match status" value="1"/>
</dbReference>
<dbReference type="OrthoDB" id="7063965at2"/>
<evidence type="ECO:0000259" key="4">
    <source>
        <dbReference type="PROSITE" id="PS50995"/>
    </source>
</evidence>
<dbReference type="PROSITE" id="PS01117">
    <property type="entry name" value="HTH_MARR_1"/>
    <property type="match status" value="1"/>
</dbReference>
<dbReference type="GO" id="GO:0006950">
    <property type="term" value="P:response to stress"/>
    <property type="evidence" value="ECO:0007669"/>
    <property type="project" value="TreeGrafter"/>
</dbReference>
<dbReference type="RefSeq" id="WP_093914705.1">
    <property type="nucleotide sequence ID" value="NZ_FPAJ01000001.1"/>
</dbReference>
<dbReference type="InterPro" id="IPR023187">
    <property type="entry name" value="Tscrpt_reg_MarR-type_CS"/>
</dbReference>
<evidence type="ECO:0000256" key="2">
    <source>
        <dbReference type="ARBA" id="ARBA00023125"/>
    </source>
</evidence>
<dbReference type="SUPFAM" id="SSF46785">
    <property type="entry name" value="Winged helix' DNA-binding domain"/>
    <property type="match status" value="1"/>
</dbReference>
<reference evidence="6" key="1">
    <citation type="submission" date="2016-10" db="EMBL/GenBank/DDBJ databases">
        <authorList>
            <person name="Varghese N."/>
            <person name="Submissions S."/>
        </authorList>
    </citation>
    <scope>NUCLEOTIDE SEQUENCE [LARGE SCALE GENOMIC DNA]</scope>
    <source>
        <strain evidence="6">DSM 23422</strain>
    </source>
</reference>
<dbReference type="GO" id="GO:0003700">
    <property type="term" value="F:DNA-binding transcription factor activity"/>
    <property type="evidence" value="ECO:0007669"/>
    <property type="project" value="InterPro"/>
</dbReference>
<evidence type="ECO:0000256" key="3">
    <source>
        <dbReference type="ARBA" id="ARBA00023163"/>
    </source>
</evidence>
<dbReference type="Gene3D" id="1.10.10.10">
    <property type="entry name" value="Winged helix-like DNA-binding domain superfamily/Winged helix DNA-binding domain"/>
    <property type="match status" value="1"/>
</dbReference>
<keyword evidence="3" id="KW-0804">Transcription</keyword>
<dbReference type="GO" id="GO:0003677">
    <property type="term" value="F:DNA binding"/>
    <property type="evidence" value="ECO:0007669"/>
    <property type="project" value="UniProtKB-KW"/>
</dbReference>
<keyword evidence="1" id="KW-0805">Transcription regulation</keyword>
<sequence>MTTASKDRLRLWLRLLGLTRHVDGHLRDKLRLEFKTTLPRFDVMAALSRHPEGLKMSQLSGVLRVSNGNVTGIADRLAEEGLVERVPVPGDRRAMILRLTAAGNAEFAEQASAHEGWINDMLHGISAADARQMAAQLIAVAQAAENKEELDDPSHA</sequence>
<name>A0A1I6Q1Q6_9RHOB</name>
<gene>
    <name evidence="5" type="ORF">SAMN04488040_0450</name>
</gene>
<dbReference type="InterPro" id="IPR039422">
    <property type="entry name" value="MarR/SlyA-like"/>
</dbReference>
<protein>
    <submittedName>
        <fullName evidence="5">Transcriptional regulator, MarR family</fullName>
    </submittedName>
</protein>
<accession>A0A1I6Q1Q6</accession>
<evidence type="ECO:0000256" key="1">
    <source>
        <dbReference type="ARBA" id="ARBA00023015"/>
    </source>
</evidence>
<dbReference type="STRING" id="394264.SAMN04488040_0450"/>
<dbReference type="InterPro" id="IPR000835">
    <property type="entry name" value="HTH_MarR-typ"/>
</dbReference>
<dbReference type="PANTHER" id="PTHR33164">
    <property type="entry name" value="TRANSCRIPTIONAL REGULATOR, MARR FAMILY"/>
    <property type="match status" value="1"/>
</dbReference>
<dbReference type="PRINTS" id="PR00598">
    <property type="entry name" value="HTHMARR"/>
</dbReference>
<organism evidence="5 6">
    <name type="scientific">Sulfitobacter marinus</name>
    <dbReference type="NCBI Taxonomy" id="394264"/>
    <lineage>
        <taxon>Bacteria</taxon>
        <taxon>Pseudomonadati</taxon>
        <taxon>Pseudomonadota</taxon>
        <taxon>Alphaproteobacteria</taxon>
        <taxon>Rhodobacterales</taxon>
        <taxon>Roseobacteraceae</taxon>
        <taxon>Sulfitobacter</taxon>
    </lineage>
</organism>
<dbReference type="InterPro" id="IPR036388">
    <property type="entry name" value="WH-like_DNA-bd_sf"/>
</dbReference>
<dbReference type="PROSITE" id="PS50995">
    <property type="entry name" value="HTH_MARR_2"/>
    <property type="match status" value="1"/>
</dbReference>
<evidence type="ECO:0000313" key="6">
    <source>
        <dbReference type="Proteomes" id="UP000199239"/>
    </source>
</evidence>
<dbReference type="SMART" id="SM00347">
    <property type="entry name" value="HTH_MARR"/>
    <property type="match status" value="1"/>
</dbReference>
<dbReference type="AlphaFoldDB" id="A0A1I6Q1Q6"/>
<dbReference type="Pfam" id="PF01047">
    <property type="entry name" value="MarR"/>
    <property type="match status" value="1"/>
</dbReference>
<proteinExistence type="predicted"/>
<dbReference type="EMBL" id="FPAJ01000001">
    <property type="protein sequence ID" value="SFS46354.1"/>
    <property type="molecule type" value="Genomic_DNA"/>
</dbReference>
<keyword evidence="2" id="KW-0238">DNA-binding</keyword>
<dbReference type="Proteomes" id="UP000199239">
    <property type="component" value="Unassembled WGS sequence"/>
</dbReference>